<name>G7N7K2_MACMU</name>
<reference evidence="1" key="1">
    <citation type="journal article" date="2011" name="Nat. Biotechnol.">
        <title>Genome sequencing and comparison of two nonhuman primate animal models, the cynomolgus and Chinese rhesus macaques.</title>
        <authorList>
            <person name="Yan G."/>
            <person name="Zhang G."/>
            <person name="Fang X."/>
            <person name="Zhang Y."/>
            <person name="Li C."/>
            <person name="Ling F."/>
            <person name="Cooper D.N."/>
            <person name="Li Q."/>
            <person name="Li Y."/>
            <person name="van Gool A.J."/>
            <person name="Du H."/>
            <person name="Chen J."/>
            <person name="Chen R."/>
            <person name="Zhang P."/>
            <person name="Huang Z."/>
            <person name="Thompson J.R."/>
            <person name="Meng Y."/>
            <person name="Bai Y."/>
            <person name="Wang J."/>
            <person name="Zhuo M."/>
            <person name="Wang T."/>
            <person name="Huang Y."/>
            <person name="Wei L."/>
            <person name="Li J."/>
            <person name="Wang Z."/>
            <person name="Hu H."/>
            <person name="Yang P."/>
            <person name="Le L."/>
            <person name="Stenson P.D."/>
            <person name="Li B."/>
            <person name="Liu X."/>
            <person name="Ball E.V."/>
            <person name="An N."/>
            <person name="Huang Q."/>
            <person name="Zhang Y."/>
            <person name="Fan W."/>
            <person name="Zhang X."/>
            <person name="Li Y."/>
            <person name="Wang W."/>
            <person name="Katze M.G."/>
            <person name="Su B."/>
            <person name="Nielsen R."/>
            <person name="Yang H."/>
            <person name="Wang J."/>
            <person name="Wang X."/>
            <person name="Wang J."/>
        </authorList>
    </citation>
    <scope>NUCLEOTIDE SEQUENCE [LARGE SCALE GENOMIC DNA]</scope>
    <source>
        <strain evidence="1">CR-5</strain>
    </source>
</reference>
<evidence type="ECO:0000313" key="1">
    <source>
        <dbReference type="EMBL" id="EHH20937.1"/>
    </source>
</evidence>
<protein>
    <submittedName>
        <fullName evidence="1">Uncharacterized protein</fullName>
    </submittedName>
</protein>
<sequence>PVPGSAGFLHQHGLFISNHWEGMCAESCQDGKAHVPILIAAERKTAAEGKQQQEEKLDSDGLRGQWQAILVHVSCISAKVLLCCPGWSAVARSWLT</sequence>
<accession>G7N7K2</accession>
<organism evidence="1">
    <name type="scientific">Macaca mulatta</name>
    <name type="common">Rhesus macaque</name>
    <dbReference type="NCBI Taxonomy" id="9544"/>
    <lineage>
        <taxon>Eukaryota</taxon>
        <taxon>Metazoa</taxon>
        <taxon>Chordata</taxon>
        <taxon>Craniata</taxon>
        <taxon>Vertebrata</taxon>
        <taxon>Euteleostomi</taxon>
        <taxon>Mammalia</taxon>
        <taxon>Eutheria</taxon>
        <taxon>Euarchontoglires</taxon>
        <taxon>Primates</taxon>
        <taxon>Haplorrhini</taxon>
        <taxon>Catarrhini</taxon>
        <taxon>Cercopithecidae</taxon>
        <taxon>Cercopithecinae</taxon>
        <taxon>Macaca</taxon>
    </lineage>
</organism>
<gene>
    <name evidence="1" type="ORF">EGK_03890</name>
</gene>
<proteinExistence type="predicted"/>
<dbReference type="EMBL" id="CM001263">
    <property type="protein sequence ID" value="EHH20937.1"/>
    <property type="molecule type" value="Genomic_DNA"/>
</dbReference>
<feature type="non-terminal residue" evidence="1">
    <location>
        <position position="1"/>
    </location>
</feature>
<feature type="non-terminal residue" evidence="1">
    <location>
        <position position="96"/>
    </location>
</feature>
<dbReference type="Proteomes" id="UP000013456">
    <property type="component" value="Chromosome 11"/>
</dbReference>
<dbReference type="AlphaFoldDB" id="G7N7K2"/>